<dbReference type="Proteomes" id="UP000743370">
    <property type="component" value="Unassembled WGS sequence"/>
</dbReference>
<protein>
    <submittedName>
        <fullName evidence="2">Retrovirus-related Pol polyprotein from transposon TNT 1-94 Protease</fullName>
    </submittedName>
</protein>
<dbReference type="EMBL" id="JABFOF010000001">
    <property type="protein sequence ID" value="KAG2408401.1"/>
    <property type="molecule type" value="Genomic_DNA"/>
</dbReference>
<dbReference type="PANTHER" id="PTHR11439:SF517">
    <property type="entry name" value="CYSTEINE-RICH RLK (RECEPTOR-LIKE PROTEIN KINASE) 8"/>
    <property type="match status" value="1"/>
</dbReference>
<evidence type="ECO:0000313" key="3">
    <source>
        <dbReference type="Proteomes" id="UP000743370"/>
    </source>
</evidence>
<dbReference type="PANTHER" id="PTHR11439">
    <property type="entry name" value="GAG-POL-RELATED RETROTRANSPOSON"/>
    <property type="match status" value="1"/>
</dbReference>
<feature type="domain" description="Reverse transcriptase Ty1/copia-type" evidence="1">
    <location>
        <begin position="1"/>
        <end position="179"/>
    </location>
</feature>
<name>A0A8T0LA67_PHAAN</name>
<dbReference type="CDD" id="cd09272">
    <property type="entry name" value="RNase_HI_RT_Ty1"/>
    <property type="match status" value="1"/>
</dbReference>
<dbReference type="AlphaFoldDB" id="A0A8T0LA67"/>
<dbReference type="GO" id="GO:0008233">
    <property type="term" value="F:peptidase activity"/>
    <property type="evidence" value="ECO:0007669"/>
    <property type="project" value="UniProtKB-KW"/>
</dbReference>
<keyword evidence="2" id="KW-0378">Hydrolase</keyword>
<accession>A0A8T0LA67</accession>
<sequence length="416" mass="47854">MLISLSAQNNWKIHQMDVKSAFLNGTLEEEVYVEQPGGYEVKGKENKVYRLKKALYGLKQAPRAWYKRIDSYFLQHGFQRCPFEHTLYIKVVDPDDIIIVCLYVDDLIFTGNNPKMIAEFREAMVQCFEMTDLGLMSYFLGIEVDQQNDGILISQKKYATDTLKKLKMEYSKPISIPVEEKLKLKRDSDERRVDSTYYKSLIGSLRYLTATRPDIVFGVGLLSRFMEEPRASHLQGAKRILRYIKGTLTEGIFYSNNSNVKLVGYTDSDWAGDIETRKSTSGYTFHLGTGVVSWSSKKQPTIALSTAEAEYIAVTSCATQAIWMRRMLEAMHQMQDTPTVIHCDNKSAISLSKNSVFHGRFKHIDIRFHKIRELVAEKEVVIKYLPTDEQVADIFTKPLKTELFYKLKKMLGMVET</sequence>
<dbReference type="GO" id="GO:0006508">
    <property type="term" value="P:proteolysis"/>
    <property type="evidence" value="ECO:0007669"/>
    <property type="project" value="UniProtKB-KW"/>
</dbReference>
<reference evidence="2 3" key="1">
    <citation type="submission" date="2020-05" db="EMBL/GenBank/DDBJ databases">
        <title>Vigna angularis (adzuki bean) Var. LongXiaoDou No. 4 denovo assembly.</title>
        <authorList>
            <person name="Xiang H."/>
        </authorList>
    </citation>
    <scope>NUCLEOTIDE SEQUENCE [LARGE SCALE GENOMIC DNA]</scope>
    <source>
        <tissue evidence="2">Leaf</tissue>
    </source>
</reference>
<dbReference type="InterPro" id="IPR013103">
    <property type="entry name" value="RVT_2"/>
</dbReference>
<dbReference type="SUPFAM" id="SSF56672">
    <property type="entry name" value="DNA/RNA polymerases"/>
    <property type="match status" value="1"/>
</dbReference>
<comment type="caution">
    <text evidence="2">The sequence shown here is derived from an EMBL/GenBank/DDBJ whole genome shotgun (WGS) entry which is preliminary data.</text>
</comment>
<proteinExistence type="predicted"/>
<dbReference type="InterPro" id="IPR043502">
    <property type="entry name" value="DNA/RNA_pol_sf"/>
</dbReference>
<gene>
    <name evidence="2" type="ORF">HKW66_Vig0032230</name>
</gene>
<evidence type="ECO:0000313" key="2">
    <source>
        <dbReference type="EMBL" id="KAG2408401.1"/>
    </source>
</evidence>
<organism evidence="2 3">
    <name type="scientific">Phaseolus angularis</name>
    <name type="common">Azuki bean</name>
    <name type="synonym">Vigna angularis</name>
    <dbReference type="NCBI Taxonomy" id="3914"/>
    <lineage>
        <taxon>Eukaryota</taxon>
        <taxon>Viridiplantae</taxon>
        <taxon>Streptophyta</taxon>
        <taxon>Embryophyta</taxon>
        <taxon>Tracheophyta</taxon>
        <taxon>Spermatophyta</taxon>
        <taxon>Magnoliopsida</taxon>
        <taxon>eudicotyledons</taxon>
        <taxon>Gunneridae</taxon>
        <taxon>Pentapetalae</taxon>
        <taxon>rosids</taxon>
        <taxon>fabids</taxon>
        <taxon>Fabales</taxon>
        <taxon>Fabaceae</taxon>
        <taxon>Papilionoideae</taxon>
        <taxon>50 kb inversion clade</taxon>
        <taxon>NPAAA clade</taxon>
        <taxon>indigoferoid/millettioid clade</taxon>
        <taxon>Phaseoleae</taxon>
        <taxon>Vigna</taxon>
    </lineage>
</organism>
<dbReference type="Pfam" id="PF07727">
    <property type="entry name" value="RVT_2"/>
    <property type="match status" value="1"/>
</dbReference>
<keyword evidence="2" id="KW-0645">Protease</keyword>
<evidence type="ECO:0000259" key="1">
    <source>
        <dbReference type="Pfam" id="PF07727"/>
    </source>
</evidence>